<name>A0AAV6HNG6_9ERIC</name>
<dbReference type="EMBL" id="JACTNZ010000040">
    <property type="protein sequence ID" value="KAG5512779.1"/>
    <property type="molecule type" value="Genomic_DNA"/>
</dbReference>
<evidence type="ECO:0000313" key="1">
    <source>
        <dbReference type="EMBL" id="KAG5512779.1"/>
    </source>
</evidence>
<gene>
    <name evidence="1" type="ORF">RHGRI_038826</name>
</gene>
<dbReference type="Proteomes" id="UP000823749">
    <property type="component" value="Unassembled WGS sequence"/>
</dbReference>
<sequence>MAGGWVSGKGEKGRGRVFRARGRGERVSGQGEMGRRVGRGRGVGGGGLPVHPDFLKNFLKQAMGFLVVKVVVDNGLQYQSRKTHIDDPHCIFRAAALPPLACAAEAPPASDCGDRRYSIRRRGCRRRCERVIVERNIAILCCSVLLSLFRTSYDNLSGVYCADDRHNQRPVEPPLHSQEGAESPR</sequence>
<organism evidence="1 2">
    <name type="scientific">Rhododendron griersonianum</name>
    <dbReference type="NCBI Taxonomy" id="479676"/>
    <lineage>
        <taxon>Eukaryota</taxon>
        <taxon>Viridiplantae</taxon>
        <taxon>Streptophyta</taxon>
        <taxon>Embryophyta</taxon>
        <taxon>Tracheophyta</taxon>
        <taxon>Spermatophyta</taxon>
        <taxon>Magnoliopsida</taxon>
        <taxon>eudicotyledons</taxon>
        <taxon>Gunneridae</taxon>
        <taxon>Pentapetalae</taxon>
        <taxon>asterids</taxon>
        <taxon>Ericales</taxon>
        <taxon>Ericaceae</taxon>
        <taxon>Ericoideae</taxon>
        <taxon>Rhodoreae</taxon>
        <taxon>Rhododendron</taxon>
    </lineage>
</organism>
<comment type="caution">
    <text evidence="1">The sequence shown here is derived from an EMBL/GenBank/DDBJ whole genome shotgun (WGS) entry which is preliminary data.</text>
</comment>
<accession>A0AAV6HNG6</accession>
<keyword evidence="2" id="KW-1185">Reference proteome</keyword>
<dbReference type="AlphaFoldDB" id="A0AAV6HNG6"/>
<protein>
    <submittedName>
        <fullName evidence="1">Uncharacterized protein</fullName>
    </submittedName>
</protein>
<proteinExistence type="predicted"/>
<reference evidence="1" key="1">
    <citation type="submission" date="2020-08" db="EMBL/GenBank/DDBJ databases">
        <title>Plant Genome Project.</title>
        <authorList>
            <person name="Zhang R.-G."/>
        </authorList>
    </citation>
    <scope>NUCLEOTIDE SEQUENCE</scope>
    <source>
        <strain evidence="1">WSP0</strain>
        <tissue evidence="1">Leaf</tissue>
    </source>
</reference>
<evidence type="ECO:0000313" key="2">
    <source>
        <dbReference type="Proteomes" id="UP000823749"/>
    </source>
</evidence>